<evidence type="ECO:0000313" key="1">
    <source>
        <dbReference type="EMBL" id="KAK7496937.1"/>
    </source>
</evidence>
<sequence length="85" mass="8893">MPVASVASRVGRAQRAVALADTDKAKVRFPSLPPRPASPGSAVQVFRGHQKGCNFSQVPPTRCTPRALDTNGYTGHACGVGMCDN</sequence>
<dbReference type="AlphaFoldDB" id="A0ABD0LBK4"/>
<name>A0ABD0LBK4_9CAEN</name>
<reference evidence="1 2" key="1">
    <citation type="journal article" date="2023" name="Sci. Data">
        <title>Genome assembly of the Korean intertidal mud-creeper Batillaria attramentaria.</title>
        <authorList>
            <person name="Patra A.K."/>
            <person name="Ho P.T."/>
            <person name="Jun S."/>
            <person name="Lee S.J."/>
            <person name="Kim Y."/>
            <person name="Won Y.J."/>
        </authorList>
    </citation>
    <scope>NUCLEOTIDE SEQUENCE [LARGE SCALE GENOMIC DNA]</scope>
    <source>
        <strain evidence="1">Wonlab-2016</strain>
    </source>
</reference>
<gene>
    <name evidence="1" type="ORF">BaRGS_00011917</name>
</gene>
<evidence type="ECO:0000313" key="2">
    <source>
        <dbReference type="Proteomes" id="UP001519460"/>
    </source>
</evidence>
<keyword evidence="2" id="KW-1185">Reference proteome</keyword>
<comment type="caution">
    <text evidence="1">The sequence shown here is derived from an EMBL/GenBank/DDBJ whole genome shotgun (WGS) entry which is preliminary data.</text>
</comment>
<protein>
    <submittedName>
        <fullName evidence="1">Uncharacterized protein</fullName>
    </submittedName>
</protein>
<organism evidence="1 2">
    <name type="scientific">Batillaria attramentaria</name>
    <dbReference type="NCBI Taxonomy" id="370345"/>
    <lineage>
        <taxon>Eukaryota</taxon>
        <taxon>Metazoa</taxon>
        <taxon>Spiralia</taxon>
        <taxon>Lophotrochozoa</taxon>
        <taxon>Mollusca</taxon>
        <taxon>Gastropoda</taxon>
        <taxon>Caenogastropoda</taxon>
        <taxon>Sorbeoconcha</taxon>
        <taxon>Cerithioidea</taxon>
        <taxon>Batillariidae</taxon>
        <taxon>Batillaria</taxon>
    </lineage>
</organism>
<proteinExistence type="predicted"/>
<dbReference type="Proteomes" id="UP001519460">
    <property type="component" value="Unassembled WGS sequence"/>
</dbReference>
<accession>A0ABD0LBK4</accession>
<dbReference type="EMBL" id="JACVVK020000063">
    <property type="protein sequence ID" value="KAK7496937.1"/>
    <property type="molecule type" value="Genomic_DNA"/>
</dbReference>